<dbReference type="AlphaFoldDB" id="A0A2N8ZA26"/>
<dbReference type="KEGG" id="vta:A0786"/>
<dbReference type="PANTHER" id="PTHR35271:SF1">
    <property type="entry name" value="ABC TRANSPORTER, SUBSTRATE-BINDING LIPOPROTEIN"/>
    <property type="match status" value="1"/>
</dbReference>
<organism evidence="1 2">
    <name type="scientific">Vibrio tapetis subsp. tapetis</name>
    <dbReference type="NCBI Taxonomy" id="1671868"/>
    <lineage>
        <taxon>Bacteria</taxon>
        <taxon>Pseudomonadati</taxon>
        <taxon>Pseudomonadota</taxon>
        <taxon>Gammaproteobacteria</taxon>
        <taxon>Vibrionales</taxon>
        <taxon>Vibrionaceae</taxon>
        <taxon>Vibrio</taxon>
    </lineage>
</organism>
<sequence length="344" mass="39342">MVGRMMALIEKRHPRFFPTFRSFLTLAVTLSAASFHAQSEPIKLSFIHSYHFGYLWVQDYRRAFFEYVDDSVVIEEFEMDTKRHFSQQDLREATKRAKQFYRETKPDMVVLADDAALQHIGPYIQSYDIPIFFSGINNNPRNYIDLNSNVSGVLERPLLLRSASMLAHIIPDLEKIKVLMDASTSSRAILETSFANKMNQTITGIQLGGVMLNSFSEWQQEVMQAKSEGYDAIMLLVYSCLEGEEGVYLTTKQVDSWTSEHSELPVFAGWEFSIGKGRAIGGFSLSGYEQGKALAEQVNHYVANNEMPIVVTPKKGAYVFSQYEIERWNIRLPNSIDSQTLYRE</sequence>
<keyword evidence="2" id="KW-1185">Reference proteome</keyword>
<dbReference type="EMBL" id="LT960611">
    <property type="protein sequence ID" value="SON48765.1"/>
    <property type="molecule type" value="Genomic_DNA"/>
</dbReference>
<evidence type="ECO:0000313" key="2">
    <source>
        <dbReference type="Proteomes" id="UP000235828"/>
    </source>
</evidence>
<dbReference type="Proteomes" id="UP000235828">
    <property type="component" value="Chromosome A"/>
</dbReference>
<protein>
    <submittedName>
        <fullName evidence="1">Putative ABC transporter substrate binding protein</fullName>
    </submittedName>
</protein>
<dbReference type="InterPro" id="IPR007487">
    <property type="entry name" value="ABC_transpt-TYRBP-like"/>
</dbReference>
<reference evidence="1 2" key="1">
    <citation type="submission" date="2017-10" db="EMBL/GenBank/DDBJ databases">
        <authorList>
            <person name="Banno H."/>
            <person name="Chua N.-H."/>
        </authorList>
    </citation>
    <scope>NUCLEOTIDE SEQUENCE [LARGE SCALE GENOMIC DNA]</scope>
    <source>
        <strain evidence="1">Vibrio tapetis CECT4600</strain>
    </source>
</reference>
<name>A0A2N8ZA26_9VIBR</name>
<evidence type="ECO:0000313" key="1">
    <source>
        <dbReference type="EMBL" id="SON48765.1"/>
    </source>
</evidence>
<proteinExistence type="predicted"/>
<gene>
    <name evidence="1" type="ORF">VTAP4600_A0786</name>
</gene>
<dbReference type="PANTHER" id="PTHR35271">
    <property type="entry name" value="ABC TRANSPORTER, SUBSTRATE-BINDING LIPOPROTEIN-RELATED"/>
    <property type="match status" value="1"/>
</dbReference>
<accession>A0A2N8ZA26</accession>
<dbReference type="Gene3D" id="3.40.50.2300">
    <property type="match status" value="2"/>
</dbReference>